<dbReference type="OrthoDB" id="920340at2"/>
<keyword evidence="3" id="KW-1185">Reference proteome</keyword>
<evidence type="ECO:0008006" key="4">
    <source>
        <dbReference type="Google" id="ProtNLM"/>
    </source>
</evidence>
<dbReference type="Pfam" id="PF18950">
    <property type="entry name" value="DUF5694"/>
    <property type="match status" value="1"/>
</dbReference>
<dbReference type="AlphaFoldDB" id="A0A1S2VE61"/>
<reference evidence="2 3" key="1">
    <citation type="submission" date="2016-10" db="EMBL/GenBank/DDBJ databases">
        <title>Arsenicibacter rosenii gen. nov., sp. nov., an efficient arsenic-methylating bacterium isolated from an arsenic-contaminated paddy soil.</title>
        <authorList>
            <person name="Huang K."/>
        </authorList>
    </citation>
    <scope>NUCLEOTIDE SEQUENCE [LARGE SCALE GENOMIC DNA]</scope>
    <source>
        <strain evidence="2 3">SM-1</strain>
    </source>
</reference>
<protein>
    <recommendedName>
        <fullName evidence="4">TraB/GumN family protein</fullName>
    </recommendedName>
</protein>
<proteinExistence type="predicted"/>
<accession>A0A1S2VE61</accession>
<dbReference type="InterPro" id="IPR043749">
    <property type="entry name" value="DUF5694"/>
</dbReference>
<evidence type="ECO:0000313" key="2">
    <source>
        <dbReference type="EMBL" id="OIN56565.1"/>
    </source>
</evidence>
<evidence type="ECO:0000256" key="1">
    <source>
        <dbReference type="SAM" id="SignalP"/>
    </source>
</evidence>
<gene>
    <name evidence="2" type="ORF">BLX24_24155</name>
</gene>
<evidence type="ECO:0000313" key="3">
    <source>
        <dbReference type="Proteomes" id="UP000181790"/>
    </source>
</evidence>
<comment type="caution">
    <text evidence="2">The sequence shown here is derived from an EMBL/GenBank/DDBJ whole genome shotgun (WGS) entry which is preliminary data.</text>
</comment>
<dbReference type="RefSeq" id="WP_071505796.1">
    <property type="nucleotide sequence ID" value="NZ_MORL01000021.1"/>
</dbReference>
<dbReference type="EMBL" id="MORL01000021">
    <property type="protein sequence ID" value="OIN56565.1"/>
    <property type="molecule type" value="Genomic_DNA"/>
</dbReference>
<sequence length="355" mass="40200">MKTLITTLLLATSTLLSFAQSAQPVEVFLIGTSHNYYTQYEKFEPVISTVVAYKPDLIFSESLSPADYDVLTDYWNQKGIDKIMNNLKKAGYPAPKNLDAFIRKQYAVLAKHPNFHQDRMKLAHALFYKHDFSNANYQLYLIHKAKPVLGPEELAACNKILGPVDSLKNLGLRANSEYTTIFYPAARQLGVQKMTPMDCQTYNTPWDKAWDKSNSLFRQFEKSLTSLDTAGATVLGYKKMMGRYLELDKKETEIGKQGKLTAFLNSAEGDEFLHLANFYGGKYMLDIPGYPAKEVSEMLHFWQLRNEGMCRNIVNRAREAGAKRVVVAVGANHRRIMLDILAAMPNVTVKSLNNQ</sequence>
<feature type="signal peptide" evidence="1">
    <location>
        <begin position="1"/>
        <end position="22"/>
    </location>
</feature>
<dbReference type="Proteomes" id="UP000181790">
    <property type="component" value="Unassembled WGS sequence"/>
</dbReference>
<keyword evidence="1" id="KW-0732">Signal</keyword>
<organism evidence="2 3">
    <name type="scientific">Arsenicibacter rosenii</name>
    <dbReference type="NCBI Taxonomy" id="1750698"/>
    <lineage>
        <taxon>Bacteria</taxon>
        <taxon>Pseudomonadati</taxon>
        <taxon>Bacteroidota</taxon>
        <taxon>Cytophagia</taxon>
        <taxon>Cytophagales</taxon>
        <taxon>Spirosomataceae</taxon>
        <taxon>Arsenicibacter</taxon>
    </lineage>
</organism>
<name>A0A1S2VE61_9BACT</name>
<feature type="chain" id="PRO_5010338798" description="TraB/GumN family protein" evidence="1">
    <location>
        <begin position="23"/>
        <end position="355"/>
    </location>
</feature>